<evidence type="ECO:0000313" key="5">
    <source>
        <dbReference type="EMBL" id="QHT61092.1"/>
    </source>
</evidence>
<dbReference type="AlphaFoldDB" id="A0A6C0FYD9"/>
<reference evidence="5 6" key="1">
    <citation type="submission" date="2020-01" db="EMBL/GenBank/DDBJ databases">
        <title>Paenibacillus sp. nov., isolated from tomato rhizosphere.</title>
        <authorList>
            <person name="Weon H.-Y."/>
            <person name="Lee S.A."/>
        </authorList>
    </citation>
    <scope>NUCLEOTIDE SEQUENCE [LARGE SCALE GENOMIC DNA]</scope>
    <source>
        <strain evidence="5 6">12200R-189</strain>
    </source>
</reference>
<evidence type="ECO:0000256" key="1">
    <source>
        <dbReference type="SAM" id="MobiDB-lite"/>
    </source>
</evidence>
<feature type="transmembrane region" description="Helical" evidence="2">
    <location>
        <begin position="86"/>
        <end position="102"/>
    </location>
</feature>
<keyword evidence="2" id="KW-0812">Transmembrane</keyword>
<dbReference type="PANTHER" id="PTHR40047:SF1">
    <property type="entry name" value="UPF0703 PROTEIN YCGQ"/>
    <property type="match status" value="1"/>
</dbReference>
<dbReference type="RefSeq" id="WP_162357531.1">
    <property type="nucleotide sequence ID" value="NZ_CP048209.1"/>
</dbReference>
<protein>
    <submittedName>
        <fullName evidence="5">TIGR03943 family protein</fullName>
    </submittedName>
</protein>
<evidence type="ECO:0000259" key="4">
    <source>
        <dbReference type="Pfam" id="PF21537"/>
    </source>
</evidence>
<feature type="domain" description="DUF1980" evidence="4">
    <location>
        <begin position="188"/>
        <end position="321"/>
    </location>
</feature>
<dbReference type="Pfam" id="PF21537">
    <property type="entry name" value="DUF1980_C"/>
    <property type="match status" value="1"/>
</dbReference>
<feature type="domain" description="DUF1980" evidence="3">
    <location>
        <begin position="7"/>
        <end position="118"/>
    </location>
</feature>
<evidence type="ECO:0000256" key="2">
    <source>
        <dbReference type="SAM" id="Phobius"/>
    </source>
</evidence>
<organism evidence="5 6">
    <name type="scientific">Paenibacillus lycopersici</name>
    <dbReference type="NCBI Taxonomy" id="2704462"/>
    <lineage>
        <taxon>Bacteria</taxon>
        <taxon>Bacillati</taxon>
        <taxon>Bacillota</taxon>
        <taxon>Bacilli</taxon>
        <taxon>Bacillales</taxon>
        <taxon>Paenibacillaceae</taxon>
        <taxon>Paenibacillus</taxon>
    </lineage>
</organism>
<name>A0A6C0FYD9_9BACL</name>
<feature type="transmembrane region" description="Helical" evidence="2">
    <location>
        <begin position="36"/>
        <end position="56"/>
    </location>
</feature>
<dbReference type="Pfam" id="PF09323">
    <property type="entry name" value="DUF1980"/>
    <property type="match status" value="1"/>
</dbReference>
<feature type="transmembrane region" description="Helical" evidence="2">
    <location>
        <begin position="6"/>
        <end position="24"/>
    </location>
</feature>
<dbReference type="InterPro" id="IPR048493">
    <property type="entry name" value="DUF1980_N"/>
</dbReference>
<evidence type="ECO:0000313" key="6">
    <source>
        <dbReference type="Proteomes" id="UP000476064"/>
    </source>
</evidence>
<evidence type="ECO:0000259" key="3">
    <source>
        <dbReference type="Pfam" id="PF09323"/>
    </source>
</evidence>
<dbReference type="NCBIfam" id="TIGR03943">
    <property type="entry name" value="TIGR03943 family putative permease subunit"/>
    <property type="match status" value="1"/>
</dbReference>
<keyword evidence="2" id="KW-1133">Transmembrane helix</keyword>
<sequence>MANHYFLRGLLLGGFTIYIVYLVKSDHLQYYIAPRMMIYVKFAALALFLLAVYFIYEALQHRFGWREAEEECECGHEPSRSRWRNIILYGLFAAPLLFGFVLPDKIMGSDIVAVKGINLSGSANAMKKSPVAVTTATDRQPVSSSNSASVINTQPTTDTAAMPPTNSKSQPSAEESETAKLKKLFPYDEYTEDFARLGIAMYPSELIHVRPEGFLEVSTMLSMYMDNFLGKKIDISGFVYREPDMKSDQFSISRLVMNCCSADASPYGILVKSPQTNYKKDTWIHLVGVIGKTNYGGNTILEITAKQATVIEAPKDPYVYPYPFDKDIVQLAE</sequence>
<gene>
    <name evidence="5" type="ORF">GXP70_14775</name>
</gene>
<dbReference type="InterPro" id="IPR048447">
    <property type="entry name" value="DUF1980_C"/>
</dbReference>
<dbReference type="EMBL" id="CP048209">
    <property type="protein sequence ID" value="QHT61092.1"/>
    <property type="molecule type" value="Genomic_DNA"/>
</dbReference>
<dbReference type="Proteomes" id="UP000476064">
    <property type="component" value="Chromosome"/>
</dbReference>
<keyword evidence="2" id="KW-0472">Membrane</keyword>
<dbReference type="PANTHER" id="PTHR40047">
    <property type="entry name" value="UPF0703 PROTEIN YCGQ"/>
    <property type="match status" value="1"/>
</dbReference>
<feature type="region of interest" description="Disordered" evidence="1">
    <location>
        <begin position="134"/>
        <end position="177"/>
    </location>
</feature>
<dbReference type="InterPro" id="IPR015402">
    <property type="entry name" value="DUF1980"/>
</dbReference>
<keyword evidence="6" id="KW-1185">Reference proteome</keyword>
<dbReference type="InterPro" id="IPR052955">
    <property type="entry name" value="UPF0703_membrane_permease"/>
</dbReference>
<accession>A0A6C0FYD9</accession>
<feature type="compositionally biased region" description="Polar residues" evidence="1">
    <location>
        <begin position="134"/>
        <end position="173"/>
    </location>
</feature>
<proteinExistence type="predicted"/>
<dbReference type="KEGG" id="plyc:GXP70_14775"/>